<organism evidence="2 3">
    <name type="scientific">Pontibacillus marinus BH030004 = DSM 16465</name>
    <dbReference type="NCBI Taxonomy" id="1385511"/>
    <lineage>
        <taxon>Bacteria</taxon>
        <taxon>Bacillati</taxon>
        <taxon>Bacillota</taxon>
        <taxon>Bacilli</taxon>
        <taxon>Bacillales</taxon>
        <taxon>Bacillaceae</taxon>
        <taxon>Pontibacillus</taxon>
    </lineage>
</organism>
<dbReference type="Pfam" id="PF17313">
    <property type="entry name" value="DUF5359"/>
    <property type="match status" value="1"/>
</dbReference>
<dbReference type="eggNOG" id="ENOG5030CED">
    <property type="taxonomic scope" value="Bacteria"/>
</dbReference>
<comment type="caution">
    <text evidence="2">The sequence shown here is derived from an EMBL/GenBank/DDBJ whole genome shotgun (WGS) entry which is preliminary data.</text>
</comment>
<evidence type="ECO:0000313" key="3">
    <source>
        <dbReference type="Proteomes" id="UP000030403"/>
    </source>
</evidence>
<dbReference type="AlphaFoldDB" id="A0A0A5G0M1"/>
<dbReference type="Proteomes" id="UP000030403">
    <property type="component" value="Unassembled WGS sequence"/>
</dbReference>
<dbReference type="STRING" id="1385511.GCA_000425225_03175"/>
<evidence type="ECO:0000256" key="1">
    <source>
        <dbReference type="SAM" id="Phobius"/>
    </source>
</evidence>
<evidence type="ECO:0000313" key="2">
    <source>
        <dbReference type="EMBL" id="KGX84653.1"/>
    </source>
</evidence>
<protein>
    <submittedName>
        <fullName evidence="2">Uncharacterized protein</fullName>
    </submittedName>
</protein>
<keyword evidence="1" id="KW-0472">Membrane</keyword>
<feature type="transmembrane region" description="Helical" evidence="1">
    <location>
        <begin position="7"/>
        <end position="27"/>
    </location>
</feature>
<accession>A0A0A5G0M1</accession>
<reference evidence="2 3" key="1">
    <citation type="submission" date="2013-08" db="EMBL/GenBank/DDBJ databases">
        <authorList>
            <person name="Huang J."/>
            <person name="Wang G."/>
        </authorList>
    </citation>
    <scope>NUCLEOTIDE SEQUENCE [LARGE SCALE GENOMIC DNA]</scope>
    <source>
        <strain evidence="2 3">BH030004</strain>
    </source>
</reference>
<dbReference type="InterPro" id="IPR035281">
    <property type="entry name" value="DUF5359"/>
</dbReference>
<keyword evidence="3" id="KW-1185">Reference proteome</keyword>
<gene>
    <name evidence="2" type="ORF">N783_16340</name>
</gene>
<keyword evidence="1" id="KW-1133">Transmembrane helix</keyword>
<dbReference type="EMBL" id="AVPF01000051">
    <property type="protein sequence ID" value="KGX84653.1"/>
    <property type="molecule type" value="Genomic_DNA"/>
</dbReference>
<name>A0A0A5G0M1_9BACI</name>
<sequence length="66" mass="7939">MKRIERWVLVLVFFHAVLLIIVQWMILKTDMALYINPVYEYFGVNKIQDGKVIETIDQFFQNVLSF</sequence>
<dbReference type="RefSeq" id="WP_027446793.1">
    <property type="nucleotide sequence ID" value="NZ_AULJ01000041.1"/>
</dbReference>
<dbReference type="OrthoDB" id="2691805at2"/>
<keyword evidence="1" id="KW-0812">Transmembrane</keyword>
<proteinExistence type="predicted"/>